<reference evidence="2 3" key="1">
    <citation type="submission" date="2018-10" db="EMBL/GenBank/DDBJ databases">
        <title>Ulvibacterium marinum gen. nov., sp. nov., a novel marine bacterium of the family Flavobacteriaceae, isolated from a culture of the green alga Ulva prolifera.</title>
        <authorList>
            <person name="Zhang Z."/>
        </authorList>
    </citation>
    <scope>NUCLEOTIDE SEQUENCE [LARGE SCALE GENOMIC DNA]</scope>
    <source>
        <strain evidence="2 3">CCMM003</strain>
    </source>
</reference>
<dbReference type="AlphaFoldDB" id="A0A3B0BZS7"/>
<organism evidence="2 3">
    <name type="scientific">Ulvibacterium marinum</name>
    <dbReference type="NCBI Taxonomy" id="2419782"/>
    <lineage>
        <taxon>Bacteria</taxon>
        <taxon>Pseudomonadati</taxon>
        <taxon>Bacteroidota</taxon>
        <taxon>Flavobacteriia</taxon>
        <taxon>Flavobacteriales</taxon>
        <taxon>Flavobacteriaceae</taxon>
        <taxon>Ulvibacterium</taxon>
    </lineage>
</organism>
<keyword evidence="3" id="KW-1185">Reference proteome</keyword>
<dbReference type="Gene3D" id="2.60.120.10">
    <property type="entry name" value="Jelly Rolls"/>
    <property type="match status" value="1"/>
</dbReference>
<feature type="domain" description="Cyclic nucleotide-binding" evidence="1">
    <location>
        <begin position="31"/>
        <end position="118"/>
    </location>
</feature>
<dbReference type="CDD" id="cd00038">
    <property type="entry name" value="CAP_ED"/>
    <property type="match status" value="1"/>
</dbReference>
<protein>
    <submittedName>
        <fullName evidence="2">Crp/Fnr family transcriptional regulator</fullName>
    </submittedName>
</protein>
<comment type="caution">
    <text evidence="2">The sequence shown here is derived from an EMBL/GenBank/DDBJ whole genome shotgun (WGS) entry which is preliminary data.</text>
</comment>
<dbReference type="EMBL" id="RBCJ01000004">
    <property type="protein sequence ID" value="RKN78490.1"/>
    <property type="molecule type" value="Genomic_DNA"/>
</dbReference>
<dbReference type="Pfam" id="PF00027">
    <property type="entry name" value="cNMP_binding"/>
    <property type="match status" value="1"/>
</dbReference>
<name>A0A3B0BZS7_9FLAO</name>
<evidence type="ECO:0000313" key="3">
    <source>
        <dbReference type="Proteomes" id="UP000276603"/>
    </source>
</evidence>
<proteinExistence type="predicted"/>
<dbReference type="InterPro" id="IPR018490">
    <property type="entry name" value="cNMP-bd_dom_sf"/>
</dbReference>
<dbReference type="OrthoDB" id="1092431at2"/>
<dbReference type="InterPro" id="IPR014710">
    <property type="entry name" value="RmlC-like_jellyroll"/>
</dbReference>
<dbReference type="Proteomes" id="UP000276603">
    <property type="component" value="Unassembled WGS sequence"/>
</dbReference>
<sequence length="192" mass="22876">MTEIILINHIKTYLTLSEKELSEIVLFFDCHSYNKKETLLFAEKRCDRLFFVADGCLQLYFIDSLGNPKTSQFAIENWWLTDFLAFQDQRPSNFYIETVERSTVLSISFSKYQELLDKFPKMEKYFRIIYETAYGSALMRLKYVHSLSKEEMFFRFRDSFPEFVQRVPQYLLASFLGLTPEYLSEIKGKQLS</sequence>
<evidence type="ECO:0000259" key="1">
    <source>
        <dbReference type="Pfam" id="PF00027"/>
    </source>
</evidence>
<gene>
    <name evidence="2" type="ORF">D7Z94_19950</name>
</gene>
<evidence type="ECO:0000313" key="2">
    <source>
        <dbReference type="EMBL" id="RKN78490.1"/>
    </source>
</evidence>
<dbReference type="InterPro" id="IPR000595">
    <property type="entry name" value="cNMP-bd_dom"/>
</dbReference>
<dbReference type="RefSeq" id="WP_120713396.1">
    <property type="nucleotide sequence ID" value="NZ_CANMKH010000012.1"/>
</dbReference>
<dbReference type="SUPFAM" id="SSF51206">
    <property type="entry name" value="cAMP-binding domain-like"/>
    <property type="match status" value="1"/>
</dbReference>
<accession>A0A3B0BZS7</accession>